<dbReference type="HOGENOM" id="CLU_2076929_0_0_1"/>
<dbReference type="AlphaFoldDB" id="A0A0E0LJZ5"/>
<reference evidence="1" key="2">
    <citation type="submission" date="2018-05" db="EMBL/GenBank/DDBJ databases">
        <title>OpunRS2 (Oryza punctata Reference Sequence Version 2).</title>
        <authorList>
            <person name="Zhang J."/>
            <person name="Kudrna D."/>
            <person name="Lee S."/>
            <person name="Talag J."/>
            <person name="Welchert J."/>
            <person name="Wing R.A."/>
        </authorList>
    </citation>
    <scope>NUCLEOTIDE SEQUENCE [LARGE SCALE GENOMIC DNA]</scope>
</reference>
<reference evidence="1" key="1">
    <citation type="submission" date="2015-04" db="UniProtKB">
        <authorList>
            <consortium name="EnsemblPlants"/>
        </authorList>
    </citation>
    <scope>IDENTIFICATION</scope>
</reference>
<protein>
    <submittedName>
        <fullName evidence="1">Uncharacterized protein</fullName>
    </submittedName>
</protein>
<accession>A0A0E0LJZ5</accession>
<evidence type="ECO:0000313" key="1">
    <source>
        <dbReference type="EnsemblPlants" id="OPUNC07G11260.1"/>
    </source>
</evidence>
<organism evidence="1">
    <name type="scientific">Oryza punctata</name>
    <name type="common">Red rice</name>
    <dbReference type="NCBI Taxonomy" id="4537"/>
    <lineage>
        <taxon>Eukaryota</taxon>
        <taxon>Viridiplantae</taxon>
        <taxon>Streptophyta</taxon>
        <taxon>Embryophyta</taxon>
        <taxon>Tracheophyta</taxon>
        <taxon>Spermatophyta</taxon>
        <taxon>Magnoliopsida</taxon>
        <taxon>Liliopsida</taxon>
        <taxon>Poales</taxon>
        <taxon>Poaceae</taxon>
        <taxon>BOP clade</taxon>
        <taxon>Oryzoideae</taxon>
        <taxon>Oryzeae</taxon>
        <taxon>Oryzinae</taxon>
        <taxon>Oryza</taxon>
    </lineage>
</organism>
<evidence type="ECO:0000313" key="2">
    <source>
        <dbReference type="Proteomes" id="UP000026962"/>
    </source>
</evidence>
<proteinExistence type="predicted"/>
<sequence length="118" mass="12325">MVPGRTVPPHLQADVTGSLWLCSSTATSLRSWCRTAEGCGGGGGQYRDGRARPHTEPVCSPEGTADVLFPHALEVTLARAGAGVRRASHHAGGVSLSVILVCCFLRSVDLFRLPSDAA</sequence>
<dbReference type="Proteomes" id="UP000026962">
    <property type="component" value="Chromosome 7"/>
</dbReference>
<dbReference type="Gramene" id="OPUNC07G11260.1">
    <property type="protein sequence ID" value="OPUNC07G11260.1"/>
    <property type="gene ID" value="OPUNC07G11260"/>
</dbReference>
<name>A0A0E0LJZ5_ORYPU</name>
<keyword evidence="2" id="KW-1185">Reference proteome</keyword>
<dbReference type="EnsemblPlants" id="OPUNC07G11260.1">
    <property type="protein sequence ID" value="OPUNC07G11260.1"/>
    <property type="gene ID" value="OPUNC07G11260"/>
</dbReference>